<protein>
    <submittedName>
        <fullName evidence="1">Uncharacterized protein</fullName>
    </submittedName>
</protein>
<reference evidence="1 2" key="1">
    <citation type="journal article" date="2018" name="Nat. Ecol. Evol.">
        <title>Pezizomycetes genomes reveal the molecular basis of ectomycorrhizal truffle lifestyle.</title>
        <authorList>
            <person name="Murat C."/>
            <person name="Payen T."/>
            <person name="Noel B."/>
            <person name="Kuo A."/>
            <person name="Morin E."/>
            <person name="Chen J."/>
            <person name="Kohler A."/>
            <person name="Krizsan K."/>
            <person name="Balestrini R."/>
            <person name="Da Silva C."/>
            <person name="Montanini B."/>
            <person name="Hainaut M."/>
            <person name="Levati E."/>
            <person name="Barry K.W."/>
            <person name="Belfiori B."/>
            <person name="Cichocki N."/>
            <person name="Clum A."/>
            <person name="Dockter R.B."/>
            <person name="Fauchery L."/>
            <person name="Guy J."/>
            <person name="Iotti M."/>
            <person name="Le Tacon F."/>
            <person name="Lindquist E.A."/>
            <person name="Lipzen A."/>
            <person name="Malagnac F."/>
            <person name="Mello A."/>
            <person name="Molinier V."/>
            <person name="Miyauchi S."/>
            <person name="Poulain J."/>
            <person name="Riccioni C."/>
            <person name="Rubini A."/>
            <person name="Sitrit Y."/>
            <person name="Splivallo R."/>
            <person name="Traeger S."/>
            <person name="Wang M."/>
            <person name="Zifcakova L."/>
            <person name="Wipf D."/>
            <person name="Zambonelli A."/>
            <person name="Paolocci F."/>
            <person name="Nowrousian M."/>
            <person name="Ottonello S."/>
            <person name="Baldrian P."/>
            <person name="Spatafora J.W."/>
            <person name="Henrissat B."/>
            <person name="Nagy L.G."/>
            <person name="Aury J.M."/>
            <person name="Wincker P."/>
            <person name="Grigoriev I.V."/>
            <person name="Bonfante P."/>
            <person name="Martin F.M."/>
        </authorList>
    </citation>
    <scope>NUCLEOTIDE SEQUENCE [LARGE SCALE GENOMIC DNA]</scope>
    <source>
        <strain evidence="1 2">120613-1</strain>
    </source>
</reference>
<sequence>MSLLPPSRHYHCSFGILQNFQKSGLGKCILLSQSFFASHSNAISHLLRLFPWVTHPCGSALSSVLPQAVLPILCIANVIPVSQPKRSHQDTTVSWQV</sequence>
<proteinExistence type="predicted"/>
<evidence type="ECO:0000313" key="2">
    <source>
        <dbReference type="Proteomes" id="UP000276215"/>
    </source>
</evidence>
<evidence type="ECO:0000313" key="1">
    <source>
        <dbReference type="EMBL" id="RPA89705.1"/>
    </source>
</evidence>
<accession>A0A3N4IV84</accession>
<gene>
    <name evidence="1" type="ORF">L873DRAFT_1822340</name>
</gene>
<dbReference type="Proteomes" id="UP000276215">
    <property type="component" value="Unassembled WGS sequence"/>
</dbReference>
<organism evidence="1 2">
    <name type="scientific">Choiromyces venosus 120613-1</name>
    <dbReference type="NCBI Taxonomy" id="1336337"/>
    <lineage>
        <taxon>Eukaryota</taxon>
        <taxon>Fungi</taxon>
        <taxon>Dikarya</taxon>
        <taxon>Ascomycota</taxon>
        <taxon>Pezizomycotina</taxon>
        <taxon>Pezizomycetes</taxon>
        <taxon>Pezizales</taxon>
        <taxon>Tuberaceae</taxon>
        <taxon>Choiromyces</taxon>
    </lineage>
</organism>
<keyword evidence="2" id="KW-1185">Reference proteome</keyword>
<dbReference type="EMBL" id="ML120560">
    <property type="protein sequence ID" value="RPA89705.1"/>
    <property type="molecule type" value="Genomic_DNA"/>
</dbReference>
<dbReference type="AlphaFoldDB" id="A0A3N4IV84"/>
<name>A0A3N4IV84_9PEZI</name>